<dbReference type="OrthoDB" id="944318at2"/>
<evidence type="ECO:0000313" key="2">
    <source>
        <dbReference type="Proteomes" id="UP000181790"/>
    </source>
</evidence>
<name>A0A1S2VLY4_9BACT</name>
<evidence type="ECO:0008006" key="3">
    <source>
        <dbReference type="Google" id="ProtNLM"/>
    </source>
</evidence>
<dbReference type="PANTHER" id="PTHR35586:SF1">
    <property type="entry name" value="SLL1691 PROTEIN"/>
    <property type="match status" value="1"/>
</dbReference>
<sequence>MKRDDSLWKAILEDVFDDFLRFFIAEADSLFAMDKGFEFLDKELEQLFPTNPDDLAPRYVDKLVRVFLQTGGEQWILIHIEVQGNSDPTFASRMFHYYSRINDKYNHPIAAFAILTDGNKLFKPTQYKQQCLGTTLQYTFNSYKVLEQDPVKLAESNNPFAQVILTAWTAIHHKRRKTDALLEEKISLAKHLLGKQYAKPKIRALMNFLKLYVRFGDTIKDRIFEERLDQLTNQLPQTMGIEEFVIARAHQQGLAEGEKKALDLMIRALIRETDFSDDKIAGMAGVPVERVARLRKKRS</sequence>
<organism evidence="1 2">
    <name type="scientific">Arsenicibacter rosenii</name>
    <dbReference type="NCBI Taxonomy" id="1750698"/>
    <lineage>
        <taxon>Bacteria</taxon>
        <taxon>Pseudomonadati</taxon>
        <taxon>Bacteroidota</taxon>
        <taxon>Cytophagia</taxon>
        <taxon>Cytophagales</taxon>
        <taxon>Spirosomataceae</taxon>
        <taxon>Arsenicibacter</taxon>
    </lineage>
</organism>
<keyword evidence="2" id="KW-1185">Reference proteome</keyword>
<dbReference type="PANTHER" id="PTHR35586">
    <property type="entry name" value="SLL1691 PROTEIN"/>
    <property type="match status" value="1"/>
</dbReference>
<dbReference type="RefSeq" id="WP_071502559.1">
    <property type="nucleotide sequence ID" value="NZ_MORL01000003.1"/>
</dbReference>
<comment type="caution">
    <text evidence="1">The sequence shown here is derived from an EMBL/GenBank/DDBJ whole genome shotgun (WGS) entry which is preliminary data.</text>
</comment>
<reference evidence="1 2" key="1">
    <citation type="submission" date="2016-10" db="EMBL/GenBank/DDBJ databases">
        <title>Arsenicibacter rosenii gen. nov., sp. nov., an efficient arsenic-methylating bacterium isolated from an arsenic-contaminated paddy soil.</title>
        <authorList>
            <person name="Huang K."/>
        </authorList>
    </citation>
    <scope>NUCLEOTIDE SEQUENCE [LARGE SCALE GENOMIC DNA]</scope>
    <source>
        <strain evidence="1 2">SM-1</strain>
    </source>
</reference>
<proteinExistence type="predicted"/>
<dbReference type="EMBL" id="MORL01000003">
    <property type="protein sequence ID" value="OIN59759.1"/>
    <property type="molecule type" value="Genomic_DNA"/>
</dbReference>
<dbReference type="AlphaFoldDB" id="A0A1S2VLY4"/>
<evidence type="ECO:0000313" key="1">
    <source>
        <dbReference type="EMBL" id="OIN59759.1"/>
    </source>
</evidence>
<protein>
    <recommendedName>
        <fullName evidence="3">Transposase (putative) YhgA-like domain-containing protein</fullName>
    </recommendedName>
</protein>
<accession>A0A1S2VLY4</accession>
<gene>
    <name evidence="1" type="ORF">BLX24_07840</name>
</gene>
<dbReference type="Proteomes" id="UP000181790">
    <property type="component" value="Unassembled WGS sequence"/>
</dbReference>